<comment type="caution">
    <text evidence="3">The sequence shown here is derived from an EMBL/GenBank/DDBJ whole genome shotgun (WGS) entry which is preliminary data.</text>
</comment>
<dbReference type="PANTHER" id="PTHR47074">
    <property type="entry name" value="BNAC02G40300D PROTEIN"/>
    <property type="match status" value="1"/>
</dbReference>
<feature type="compositionally biased region" description="Basic and acidic residues" evidence="1">
    <location>
        <begin position="329"/>
        <end position="339"/>
    </location>
</feature>
<organism evidence="3 4">
    <name type="scientific">Rubroshorea leprosula</name>
    <dbReference type="NCBI Taxonomy" id="152421"/>
    <lineage>
        <taxon>Eukaryota</taxon>
        <taxon>Viridiplantae</taxon>
        <taxon>Streptophyta</taxon>
        <taxon>Embryophyta</taxon>
        <taxon>Tracheophyta</taxon>
        <taxon>Spermatophyta</taxon>
        <taxon>Magnoliopsida</taxon>
        <taxon>eudicotyledons</taxon>
        <taxon>Gunneridae</taxon>
        <taxon>Pentapetalae</taxon>
        <taxon>rosids</taxon>
        <taxon>malvids</taxon>
        <taxon>Malvales</taxon>
        <taxon>Dipterocarpaceae</taxon>
        <taxon>Rubroshorea</taxon>
    </lineage>
</organism>
<dbReference type="EMBL" id="BPVZ01000043">
    <property type="protein sequence ID" value="GKV15332.1"/>
    <property type="molecule type" value="Genomic_DNA"/>
</dbReference>
<dbReference type="InterPro" id="IPR002156">
    <property type="entry name" value="RNaseH_domain"/>
</dbReference>
<gene>
    <name evidence="3" type="ORF">SLEP1_g26129</name>
</gene>
<dbReference type="Proteomes" id="UP001054252">
    <property type="component" value="Unassembled WGS sequence"/>
</dbReference>
<dbReference type="InterPro" id="IPR012337">
    <property type="entry name" value="RNaseH-like_sf"/>
</dbReference>
<sequence>MVWQGKHMDPQRIIEQSMQFLSEYRRVMLSKVHGVNVAQRQSARWKPLDVGFVKINTDGAISVKQRNFGMGAILRDCSGEVMAAMACKDQGAVEATVAEACSLRRALQWAHDLSLTRIIMESDYACIVTALNIDSFTANSNWGSVLLDCKMLMKSFLACRVRLVRRTGNSVAHELAKRALQAEADEYWVGAIPADMAHAIFQKPSGDSIWQRSEASLTIAGNPHTHSATLQQPGGDWAAADSSLPLDSTRSDPFFSQLSIFVYRTPNSRTPLPPHNPSSSILRLFCSCTHLCQSATPAPLGLSFAILAARQRGSRTSCHRRKEEECRRLRRKNREEKRGNFKPHQLPAREI</sequence>
<accession>A0AAV5JUS1</accession>
<dbReference type="InterPro" id="IPR052929">
    <property type="entry name" value="RNase_H-like_EbsB-rel"/>
</dbReference>
<evidence type="ECO:0000256" key="1">
    <source>
        <dbReference type="SAM" id="MobiDB-lite"/>
    </source>
</evidence>
<keyword evidence="4" id="KW-1185">Reference proteome</keyword>
<evidence type="ECO:0000313" key="4">
    <source>
        <dbReference type="Proteomes" id="UP001054252"/>
    </source>
</evidence>
<reference evidence="3 4" key="1">
    <citation type="journal article" date="2021" name="Commun. Biol.">
        <title>The genome of Shorea leprosula (Dipterocarpaceae) highlights the ecological relevance of drought in aseasonal tropical rainforests.</title>
        <authorList>
            <person name="Ng K.K.S."/>
            <person name="Kobayashi M.J."/>
            <person name="Fawcett J.A."/>
            <person name="Hatakeyama M."/>
            <person name="Paape T."/>
            <person name="Ng C.H."/>
            <person name="Ang C.C."/>
            <person name="Tnah L.H."/>
            <person name="Lee C.T."/>
            <person name="Nishiyama T."/>
            <person name="Sese J."/>
            <person name="O'Brien M.J."/>
            <person name="Copetti D."/>
            <person name="Mohd Noor M.I."/>
            <person name="Ong R.C."/>
            <person name="Putra M."/>
            <person name="Sireger I.Z."/>
            <person name="Indrioko S."/>
            <person name="Kosugi Y."/>
            <person name="Izuno A."/>
            <person name="Isagi Y."/>
            <person name="Lee S.L."/>
            <person name="Shimizu K.K."/>
        </authorList>
    </citation>
    <scope>NUCLEOTIDE SEQUENCE [LARGE SCALE GENOMIC DNA]</scope>
    <source>
        <strain evidence="3">214</strain>
    </source>
</reference>
<protein>
    <recommendedName>
        <fullName evidence="2">RNase H type-1 domain-containing protein</fullName>
    </recommendedName>
</protein>
<dbReference type="CDD" id="cd06222">
    <property type="entry name" value="RNase_H_like"/>
    <property type="match status" value="1"/>
</dbReference>
<feature type="domain" description="RNase H type-1" evidence="2">
    <location>
        <begin position="56"/>
        <end position="179"/>
    </location>
</feature>
<evidence type="ECO:0000259" key="2">
    <source>
        <dbReference type="Pfam" id="PF13456"/>
    </source>
</evidence>
<evidence type="ECO:0000313" key="3">
    <source>
        <dbReference type="EMBL" id="GKV15332.1"/>
    </source>
</evidence>
<dbReference type="SUPFAM" id="SSF53098">
    <property type="entry name" value="Ribonuclease H-like"/>
    <property type="match status" value="1"/>
</dbReference>
<dbReference type="InterPro" id="IPR044730">
    <property type="entry name" value="RNase_H-like_dom_plant"/>
</dbReference>
<dbReference type="Gene3D" id="3.30.420.10">
    <property type="entry name" value="Ribonuclease H-like superfamily/Ribonuclease H"/>
    <property type="match status" value="1"/>
</dbReference>
<dbReference type="GO" id="GO:0003676">
    <property type="term" value="F:nucleic acid binding"/>
    <property type="evidence" value="ECO:0007669"/>
    <property type="project" value="InterPro"/>
</dbReference>
<dbReference type="Pfam" id="PF13456">
    <property type="entry name" value="RVT_3"/>
    <property type="match status" value="1"/>
</dbReference>
<dbReference type="GO" id="GO:0004523">
    <property type="term" value="F:RNA-DNA hybrid ribonuclease activity"/>
    <property type="evidence" value="ECO:0007669"/>
    <property type="project" value="InterPro"/>
</dbReference>
<dbReference type="InterPro" id="IPR036397">
    <property type="entry name" value="RNaseH_sf"/>
</dbReference>
<name>A0AAV5JUS1_9ROSI</name>
<dbReference type="AlphaFoldDB" id="A0AAV5JUS1"/>
<proteinExistence type="predicted"/>
<feature type="region of interest" description="Disordered" evidence="1">
    <location>
        <begin position="329"/>
        <end position="351"/>
    </location>
</feature>
<dbReference type="PANTHER" id="PTHR47074:SF73">
    <property type="entry name" value="OS04G0448401 PROTEIN"/>
    <property type="match status" value="1"/>
</dbReference>